<dbReference type="Proteomes" id="UP000767291">
    <property type="component" value="Unassembled WGS sequence"/>
</dbReference>
<organism evidence="3 4">
    <name type="scientific">Metaclostridioides mangenotii</name>
    <dbReference type="NCBI Taxonomy" id="1540"/>
    <lineage>
        <taxon>Bacteria</taxon>
        <taxon>Bacillati</taxon>
        <taxon>Bacillota</taxon>
        <taxon>Clostridia</taxon>
        <taxon>Peptostreptococcales</taxon>
        <taxon>Peptostreptococcaceae</taxon>
        <taxon>Metaclostridioides</taxon>
    </lineage>
</organism>
<evidence type="ECO:0000259" key="2">
    <source>
        <dbReference type="Pfam" id="PF02517"/>
    </source>
</evidence>
<accession>A0ABS4E7Y9</accession>
<dbReference type="InterPro" id="IPR003675">
    <property type="entry name" value="Rce1/LyrA-like_dom"/>
</dbReference>
<sequence>MDYSGFKKYFLNFCGAILIFLFINILFLFTQQVISIDQLFSNQIIGNLLSTLCFSIIIFILVKVYNDGIINSMYKKVSINSLLHFNKKNMLLLLILLFIAFAYVWLLLSNVFKEILINNGSREYNLEYNFLFKMILVAPILEELYFRGIFNNIAINSLKVEKLSDEYFIAIINAILFSLLHYNTFATLNISVFLSLLMAFLTIIVYSISFWFIYIKTKDIKYNIILHILVNLTLNLVAIIF</sequence>
<name>A0ABS4E7Y9_9FIRM</name>
<feature type="transmembrane region" description="Helical" evidence="1">
    <location>
        <begin position="90"/>
        <end position="108"/>
    </location>
</feature>
<dbReference type="RefSeq" id="WP_209455634.1">
    <property type="nucleotide sequence ID" value="NZ_BAAACS010000017.1"/>
</dbReference>
<dbReference type="EMBL" id="JAGGJX010000001">
    <property type="protein sequence ID" value="MBP1854049.1"/>
    <property type="molecule type" value="Genomic_DNA"/>
</dbReference>
<dbReference type="GO" id="GO:0006508">
    <property type="term" value="P:proteolysis"/>
    <property type="evidence" value="ECO:0007669"/>
    <property type="project" value="UniProtKB-KW"/>
</dbReference>
<keyword evidence="3" id="KW-0645">Protease</keyword>
<evidence type="ECO:0000313" key="4">
    <source>
        <dbReference type="Proteomes" id="UP000767291"/>
    </source>
</evidence>
<keyword evidence="1" id="KW-1133">Transmembrane helix</keyword>
<proteinExistence type="predicted"/>
<keyword evidence="1" id="KW-0812">Transmembrane</keyword>
<feature type="transmembrane region" description="Helical" evidence="1">
    <location>
        <begin position="222"/>
        <end position="240"/>
    </location>
</feature>
<reference evidence="3 4" key="1">
    <citation type="submission" date="2021-03" db="EMBL/GenBank/DDBJ databases">
        <title>Genomic Encyclopedia of Type Strains, Phase IV (KMG-IV): sequencing the most valuable type-strain genomes for metagenomic binning, comparative biology and taxonomic classification.</title>
        <authorList>
            <person name="Goeker M."/>
        </authorList>
    </citation>
    <scope>NUCLEOTIDE SEQUENCE [LARGE SCALE GENOMIC DNA]</scope>
    <source>
        <strain evidence="3 4">DSM 1289</strain>
    </source>
</reference>
<protein>
    <submittedName>
        <fullName evidence="3">Membrane protease YdiL (CAAX protease family)</fullName>
    </submittedName>
</protein>
<feature type="transmembrane region" description="Helical" evidence="1">
    <location>
        <begin position="9"/>
        <end position="29"/>
    </location>
</feature>
<feature type="transmembrane region" description="Helical" evidence="1">
    <location>
        <begin position="167"/>
        <end position="184"/>
    </location>
</feature>
<evidence type="ECO:0000256" key="1">
    <source>
        <dbReference type="SAM" id="Phobius"/>
    </source>
</evidence>
<keyword evidence="1" id="KW-0472">Membrane</keyword>
<feature type="transmembrane region" description="Helical" evidence="1">
    <location>
        <begin position="190"/>
        <end position="215"/>
    </location>
</feature>
<dbReference type="GO" id="GO:0008233">
    <property type="term" value="F:peptidase activity"/>
    <property type="evidence" value="ECO:0007669"/>
    <property type="project" value="UniProtKB-KW"/>
</dbReference>
<keyword evidence="4" id="KW-1185">Reference proteome</keyword>
<feature type="transmembrane region" description="Helical" evidence="1">
    <location>
        <begin position="44"/>
        <end position="65"/>
    </location>
</feature>
<feature type="transmembrane region" description="Helical" evidence="1">
    <location>
        <begin position="128"/>
        <end position="146"/>
    </location>
</feature>
<comment type="caution">
    <text evidence="3">The sequence shown here is derived from an EMBL/GenBank/DDBJ whole genome shotgun (WGS) entry which is preliminary data.</text>
</comment>
<evidence type="ECO:0000313" key="3">
    <source>
        <dbReference type="EMBL" id="MBP1854049.1"/>
    </source>
</evidence>
<feature type="domain" description="CAAX prenyl protease 2/Lysostaphin resistance protein A-like" evidence="2">
    <location>
        <begin position="131"/>
        <end position="232"/>
    </location>
</feature>
<dbReference type="Pfam" id="PF02517">
    <property type="entry name" value="Rce1-like"/>
    <property type="match status" value="1"/>
</dbReference>
<keyword evidence="3" id="KW-0378">Hydrolase</keyword>
<gene>
    <name evidence="3" type="ORF">J2Z43_000439</name>
</gene>